<evidence type="ECO:0000256" key="2">
    <source>
        <dbReference type="ARBA" id="ARBA00023012"/>
    </source>
</evidence>
<evidence type="ECO:0000313" key="5">
    <source>
        <dbReference type="EMBL" id="HHR92328.1"/>
    </source>
</evidence>
<feature type="domain" description="Response regulatory" evidence="4">
    <location>
        <begin position="13"/>
        <end position="130"/>
    </location>
</feature>
<dbReference type="InterPro" id="IPR001789">
    <property type="entry name" value="Sig_transdc_resp-reg_receiver"/>
</dbReference>
<protein>
    <submittedName>
        <fullName evidence="5">Response regulator</fullName>
    </submittedName>
</protein>
<comment type="caution">
    <text evidence="5">The sequence shown here is derived from an EMBL/GenBank/DDBJ whole genome shotgun (WGS) entry which is preliminary data.</text>
</comment>
<dbReference type="CDD" id="cd17546">
    <property type="entry name" value="REC_hyHK_CKI1_RcsC-like"/>
    <property type="match status" value="1"/>
</dbReference>
<evidence type="ECO:0000259" key="4">
    <source>
        <dbReference type="PROSITE" id="PS50110"/>
    </source>
</evidence>
<keyword evidence="1 3" id="KW-0597">Phosphoprotein</keyword>
<dbReference type="SMART" id="SM00448">
    <property type="entry name" value="REC"/>
    <property type="match status" value="1"/>
</dbReference>
<feature type="modified residue" description="4-aspartylphosphate" evidence="3">
    <location>
        <position position="62"/>
    </location>
</feature>
<dbReference type="EMBL" id="DRVY01000069">
    <property type="protein sequence ID" value="HHR92328.1"/>
    <property type="molecule type" value="Genomic_DNA"/>
</dbReference>
<accession>A0A7C5URT2</accession>
<dbReference type="AlphaFoldDB" id="A0A7C5URT2"/>
<dbReference type="InterPro" id="IPR011006">
    <property type="entry name" value="CheY-like_superfamily"/>
</dbReference>
<dbReference type="PROSITE" id="PS50110">
    <property type="entry name" value="RESPONSE_REGULATORY"/>
    <property type="match status" value="1"/>
</dbReference>
<dbReference type="Pfam" id="PF00072">
    <property type="entry name" value="Response_reg"/>
    <property type="match status" value="1"/>
</dbReference>
<dbReference type="PANTHER" id="PTHR45339">
    <property type="entry name" value="HYBRID SIGNAL TRANSDUCTION HISTIDINE KINASE J"/>
    <property type="match status" value="1"/>
</dbReference>
<reference evidence="5" key="1">
    <citation type="journal article" date="2020" name="mSystems">
        <title>Genome- and Community-Level Interaction Insights into Carbon Utilization and Element Cycling Functions of Hydrothermarchaeota in Hydrothermal Sediment.</title>
        <authorList>
            <person name="Zhou Z."/>
            <person name="Liu Y."/>
            <person name="Xu W."/>
            <person name="Pan J."/>
            <person name="Luo Z.H."/>
            <person name="Li M."/>
        </authorList>
    </citation>
    <scope>NUCLEOTIDE SEQUENCE [LARGE SCALE GENOMIC DNA]</scope>
    <source>
        <strain evidence="5">SpSt-1042</strain>
    </source>
</reference>
<gene>
    <name evidence="5" type="ORF">ENL96_02345</name>
</gene>
<keyword evidence="2" id="KW-0902">Two-component regulatory system</keyword>
<dbReference type="Gene3D" id="3.40.50.2300">
    <property type="match status" value="1"/>
</dbReference>
<name>A0A7C5URT2_UNCC3</name>
<organism evidence="5">
    <name type="scientific">candidate division CPR3 bacterium</name>
    <dbReference type="NCBI Taxonomy" id="2268181"/>
    <lineage>
        <taxon>Bacteria</taxon>
        <taxon>Bacteria division CPR3</taxon>
    </lineage>
</organism>
<evidence type="ECO:0000256" key="3">
    <source>
        <dbReference type="PROSITE-ProRule" id="PRU00169"/>
    </source>
</evidence>
<evidence type="ECO:0000256" key="1">
    <source>
        <dbReference type="ARBA" id="ARBA00022553"/>
    </source>
</evidence>
<proteinExistence type="predicted"/>
<sequence>MQTQNESQSYKAKILLVDDEQDVLDLYSDILLQAGYYVDTARNGEECLRLCEKTRYDLILLDLMMPVMDGIECLKKLRADEAKYGHPLIVVLTNVTMAINIKEAFDSGADGYLVKIAVSDHRLVDEVDGFLKGFKKKDSEPKTGGTEVAPSRTS</sequence>
<dbReference type="SUPFAM" id="SSF52172">
    <property type="entry name" value="CheY-like"/>
    <property type="match status" value="1"/>
</dbReference>
<dbReference type="GO" id="GO:0000160">
    <property type="term" value="P:phosphorelay signal transduction system"/>
    <property type="evidence" value="ECO:0007669"/>
    <property type="project" value="UniProtKB-KW"/>
</dbReference>
<dbReference type="PANTHER" id="PTHR45339:SF1">
    <property type="entry name" value="HYBRID SIGNAL TRANSDUCTION HISTIDINE KINASE J"/>
    <property type="match status" value="1"/>
</dbReference>